<protein>
    <submittedName>
        <fullName evidence="13">Uncharacterized protein</fullName>
    </submittedName>
</protein>
<dbReference type="STRING" id="3914.A0A0L9U273"/>
<sequence>MENLNEVQEEPVSPMGQYFNSSALCIYIIGVLEFEVPIDDLQTFTLIKDVFLPINPRFSSIMVQDKDGAKRWKQVEVNLKDHVQFPKFPKGKTVESYDKFFHDYLSSMAMEQLPQSRPLWEIHVISYPSKDASGSIIFKLHHALGDGYSLVGALLSCLQRSDDPSLPLSFPSLRPSKPQASTKSFWRRFSWMFSSAINTASDFGWSVLKSSIMSDDKTPIRSGDEGTEFRPISISSMDFSIDHIKNIKSRLGVSLAISVMSYVGVLRITLKTEKDFIDEEKLKACIQSAFQMILKATTANS</sequence>
<evidence type="ECO:0000256" key="9">
    <source>
        <dbReference type="ARBA" id="ARBA00047604"/>
    </source>
</evidence>
<dbReference type="Proteomes" id="UP000053144">
    <property type="component" value="Chromosome 3"/>
</dbReference>
<feature type="domain" description="O-acyltransferase WSD1 C-terminal" evidence="12">
    <location>
        <begin position="253"/>
        <end position="293"/>
    </location>
</feature>
<dbReference type="InterPro" id="IPR045034">
    <property type="entry name" value="O-acyltransferase_WSD1-like"/>
</dbReference>
<comment type="subcellular location">
    <subcellularLocation>
        <location evidence="1">Cell membrane</location>
        <topology evidence="1">Single-pass membrane protein</topology>
    </subcellularLocation>
    <subcellularLocation>
        <location evidence="2">Endoplasmic reticulum membrane</location>
    </subcellularLocation>
</comment>
<evidence type="ECO:0000259" key="12">
    <source>
        <dbReference type="Pfam" id="PF06974"/>
    </source>
</evidence>
<evidence type="ECO:0000313" key="14">
    <source>
        <dbReference type="Proteomes" id="UP000053144"/>
    </source>
</evidence>
<keyword evidence="6" id="KW-0256">Endoplasmic reticulum</keyword>
<dbReference type="PANTHER" id="PTHR31650:SF29">
    <property type="entry name" value="O-ACYLTRANSFERASE WSD1-LIKE PROTEIN"/>
    <property type="match status" value="1"/>
</dbReference>
<dbReference type="Pfam" id="PF03007">
    <property type="entry name" value="WS_DGAT_cat"/>
    <property type="match status" value="1"/>
</dbReference>
<comment type="catalytic activity">
    <reaction evidence="9">
        <text>a long chain fatty alcohol + a fatty acyl-CoA = a long-chain alcohol wax ester + CoA</text>
        <dbReference type="Rhea" id="RHEA:38443"/>
        <dbReference type="ChEBI" id="CHEBI:17135"/>
        <dbReference type="ChEBI" id="CHEBI:57287"/>
        <dbReference type="ChEBI" id="CHEBI:77636"/>
        <dbReference type="ChEBI" id="CHEBI:235323"/>
        <dbReference type="EC" id="2.3.1.75"/>
    </reaction>
</comment>
<evidence type="ECO:0000256" key="10">
    <source>
        <dbReference type="ARBA" id="ARBA00048109"/>
    </source>
</evidence>
<dbReference type="PANTHER" id="PTHR31650">
    <property type="entry name" value="O-ACYLTRANSFERASE (WSD1-LIKE) FAMILY PROTEIN"/>
    <property type="match status" value="1"/>
</dbReference>
<dbReference type="GO" id="GO:0005886">
    <property type="term" value="C:plasma membrane"/>
    <property type="evidence" value="ECO:0007669"/>
    <property type="project" value="UniProtKB-SubCell"/>
</dbReference>
<evidence type="ECO:0000256" key="6">
    <source>
        <dbReference type="ARBA" id="ARBA00022824"/>
    </source>
</evidence>
<dbReference type="GO" id="GO:0019432">
    <property type="term" value="P:triglyceride biosynthetic process"/>
    <property type="evidence" value="ECO:0007669"/>
    <property type="project" value="UniProtKB-UniPathway"/>
</dbReference>
<comment type="pathway">
    <text evidence="3">Glycerolipid metabolism; triacylglycerol biosynthesis.</text>
</comment>
<name>A0A0L9U273_PHAAN</name>
<keyword evidence="7" id="KW-0012">Acyltransferase</keyword>
<dbReference type="UniPathway" id="UPA00282"/>
<dbReference type="AlphaFoldDB" id="A0A0L9U273"/>
<dbReference type="EMBL" id="CM003373">
    <property type="protein sequence ID" value="KOM36876.1"/>
    <property type="molecule type" value="Genomic_DNA"/>
</dbReference>
<keyword evidence="5" id="KW-0808">Transferase</keyword>
<organism evidence="13 14">
    <name type="scientific">Phaseolus angularis</name>
    <name type="common">Azuki bean</name>
    <name type="synonym">Vigna angularis</name>
    <dbReference type="NCBI Taxonomy" id="3914"/>
    <lineage>
        <taxon>Eukaryota</taxon>
        <taxon>Viridiplantae</taxon>
        <taxon>Streptophyta</taxon>
        <taxon>Embryophyta</taxon>
        <taxon>Tracheophyta</taxon>
        <taxon>Spermatophyta</taxon>
        <taxon>Magnoliopsida</taxon>
        <taxon>eudicotyledons</taxon>
        <taxon>Gunneridae</taxon>
        <taxon>Pentapetalae</taxon>
        <taxon>rosids</taxon>
        <taxon>fabids</taxon>
        <taxon>Fabales</taxon>
        <taxon>Fabaceae</taxon>
        <taxon>Papilionoideae</taxon>
        <taxon>50 kb inversion clade</taxon>
        <taxon>NPAAA clade</taxon>
        <taxon>indigoferoid/millettioid clade</taxon>
        <taxon>Phaseoleae</taxon>
        <taxon>Vigna</taxon>
    </lineage>
</organism>
<dbReference type="Gramene" id="KOM36876">
    <property type="protein sequence ID" value="KOM36876"/>
    <property type="gene ID" value="LR48_Vigan03g025700"/>
</dbReference>
<evidence type="ECO:0000259" key="11">
    <source>
        <dbReference type="Pfam" id="PF03007"/>
    </source>
</evidence>
<comment type="catalytic activity">
    <reaction evidence="10">
        <text>an acyl-CoA + a 1,2-diacyl-sn-glycerol = a triacyl-sn-glycerol + CoA</text>
        <dbReference type="Rhea" id="RHEA:10868"/>
        <dbReference type="ChEBI" id="CHEBI:17815"/>
        <dbReference type="ChEBI" id="CHEBI:57287"/>
        <dbReference type="ChEBI" id="CHEBI:58342"/>
        <dbReference type="ChEBI" id="CHEBI:64615"/>
        <dbReference type="EC" id="2.3.1.20"/>
    </reaction>
</comment>
<proteinExistence type="inferred from homology"/>
<evidence type="ECO:0000256" key="7">
    <source>
        <dbReference type="ARBA" id="ARBA00023315"/>
    </source>
</evidence>
<dbReference type="GO" id="GO:0004144">
    <property type="term" value="F:diacylglycerol O-acyltransferase activity"/>
    <property type="evidence" value="ECO:0007669"/>
    <property type="project" value="UniProtKB-EC"/>
</dbReference>
<evidence type="ECO:0000256" key="5">
    <source>
        <dbReference type="ARBA" id="ARBA00022679"/>
    </source>
</evidence>
<reference evidence="14" key="1">
    <citation type="journal article" date="2015" name="Proc. Natl. Acad. Sci. U.S.A.">
        <title>Genome sequencing of adzuki bean (Vigna angularis) provides insight into high starch and low fat accumulation and domestication.</title>
        <authorList>
            <person name="Yang K."/>
            <person name="Tian Z."/>
            <person name="Chen C."/>
            <person name="Luo L."/>
            <person name="Zhao B."/>
            <person name="Wang Z."/>
            <person name="Yu L."/>
            <person name="Li Y."/>
            <person name="Sun Y."/>
            <person name="Li W."/>
            <person name="Chen Y."/>
            <person name="Li Y."/>
            <person name="Zhang Y."/>
            <person name="Ai D."/>
            <person name="Zhao J."/>
            <person name="Shang C."/>
            <person name="Ma Y."/>
            <person name="Wu B."/>
            <person name="Wang M."/>
            <person name="Gao L."/>
            <person name="Sun D."/>
            <person name="Zhang P."/>
            <person name="Guo F."/>
            <person name="Wang W."/>
            <person name="Li Y."/>
            <person name="Wang J."/>
            <person name="Varshney R.K."/>
            <person name="Wang J."/>
            <person name="Ling H.Q."/>
            <person name="Wan P."/>
        </authorList>
    </citation>
    <scope>NUCLEOTIDE SEQUENCE</scope>
    <source>
        <strain evidence="14">cv. Jingnong 6</strain>
    </source>
</reference>
<evidence type="ECO:0000256" key="4">
    <source>
        <dbReference type="ARBA" id="ARBA00005189"/>
    </source>
</evidence>
<dbReference type="OMA" id="FWPITIS"/>
<dbReference type="Pfam" id="PF06974">
    <property type="entry name" value="WS_DGAT_C"/>
    <property type="match status" value="1"/>
</dbReference>
<dbReference type="InterPro" id="IPR009721">
    <property type="entry name" value="O-acyltransferase_WSD1_C"/>
</dbReference>
<evidence type="ECO:0000256" key="8">
    <source>
        <dbReference type="ARBA" id="ARBA00024360"/>
    </source>
</evidence>
<dbReference type="InterPro" id="IPR004255">
    <property type="entry name" value="O-acyltransferase_WSD1_N"/>
</dbReference>
<evidence type="ECO:0000256" key="2">
    <source>
        <dbReference type="ARBA" id="ARBA00004586"/>
    </source>
</evidence>
<dbReference type="GO" id="GO:0047196">
    <property type="term" value="F:long-chain-alcohol O-fatty-acyltransferase activity"/>
    <property type="evidence" value="ECO:0007669"/>
    <property type="project" value="UniProtKB-EC"/>
</dbReference>
<comment type="pathway">
    <text evidence="4">Lipid metabolism.</text>
</comment>
<gene>
    <name evidence="13" type="ORF">LR48_Vigan03g025700</name>
</gene>
<evidence type="ECO:0000256" key="1">
    <source>
        <dbReference type="ARBA" id="ARBA00004162"/>
    </source>
</evidence>
<dbReference type="GO" id="GO:0005789">
    <property type="term" value="C:endoplasmic reticulum membrane"/>
    <property type="evidence" value="ECO:0007669"/>
    <property type="project" value="UniProtKB-SubCell"/>
</dbReference>
<evidence type="ECO:0000256" key="3">
    <source>
        <dbReference type="ARBA" id="ARBA00004771"/>
    </source>
</evidence>
<evidence type="ECO:0000313" key="13">
    <source>
        <dbReference type="EMBL" id="KOM36876.1"/>
    </source>
</evidence>
<accession>A0A0L9U273</accession>
<feature type="domain" description="O-acyltransferase WSD1-like N-terminal" evidence="11">
    <location>
        <begin position="69"/>
        <end position="181"/>
    </location>
</feature>
<comment type="similarity">
    <text evidence="8">In the N-terminal section; belongs to the long-chain O-acyltransferase family.</text>
</comment>